<dbReference type="GO" id="GO:0034220">
    <property type="term" value="P:monoatomic ion transmembrane transport"/>
    <property type="evidence" value="ECO:0007669"/>
    <property type="project" value="UniProtKB-KW"/>
</dbReference>
<keyword evidence="4" id="KW-1003">Cell membrane</keyword>
<comment type="function">
    <text evidence="12">Structural component of the gap junctions.</text>
</comment>
<evidence type="ECO:0000256" key="4">
    <source>
        <dbReference type="ARBA" id="ARBA00022475"/>
    </source>
</evidence>
<keyword evidence="9 12" id="KW-0406">Ion transport</keyword>
<dbReference type="PANTHER" id="PTHR11893:SF20">
    <property type="entry name" value="INNEXIN-3"/>
    <property type="match status" value="1"/>
</dbReference>
<evidence type="ECO:0000256" key="12">
    <source>
        <dbReference type="RuleBase" id="RU010713"/>
    </source>
</evidence>
<accession>A0A0B2VB60</accession>
<dbReference type="PRINTS" id="PR01262">
    <property type="entry name" value="INNEXIN"/>
</dbReference>
<feature type="transmembrane region" description="Helical" evidence="12">
    <location>
        <begin position="27"/>
        <end position="45"/>
    </location>
</feature>
<dbReference type="EMBL" id="JPKZ01002145">
    <property type="protein sequence ID" value="KHN78220.1"/>
    <property type="molecule type" value="Genomic_DNA"/>
</dbReference>
<proteinExistence type="inferred from homology"/>
<keyword evidence="11 12" id="KW-0407">Ion channel</keyword>
<dbReference type="GO" id="GO:0005886">
    <property type="term" value="C:plasma membrane"/>
    <property type="evidence" value="ECO:0007669"/>
    <property type="project" value="UniProtKB-SubCell"/>
</dbReference>
<keyword evidence="5 12" id="KW-0812">Transmembrane</keyword>
<evidence type="ECO:0000256" key="11">
    <source>
        <dbReference type="ARBA" id="ARBA00023303"/>
    </source>
</evidence>
<evidence type="ECO:0000256" key="1">
    <source>
        <dbReference type="ARBA" id="ARBA00004610"/>
    </source>
</evidence>
<dbReference type="PROSITE" id="PS51013">
    <property type="entry name" value="PANNEXIN"/>
    <property type="match status" value="1"/>
</dbReference>
<keyword evidence="14" id="KW-1185">Reference proteome</keyword>
<sequence>MFLWPDEIGGRLSALRSDPTDDIVDRLNYVYTVSLLVFFAALVGAKQHFGSPIQCMAPAHFPGTWTNYAHDYCFVSNTYSLNVTKPITDGLTTGTVTKQEIVYYQWVPYVLVIQAFLLLVPKIFWNSITSFHGGDEAAFHESLIFTCPTARKDCFVRCPILAQYSHKLLNDFAVGHTWRTTGMFPRVTFCDFNIAHLAQTNVYSVQCVLMVNILNEKIFLFLWFWITALTAVDLLSAFYTTFVFITPSFRRSRILRLFQIEANERSGAEGQAFSRFMRHSLKPDSALLLWFVNSHAGGLIANELAWQIWGTVNSSQRLPRSLGKQDWIGKKTRGVSPPIDAYDGPHRHMLRSLSTDSTLTARNRIE</sequence>
<organism evidence="13 14">
    <name type="scientific">Toxocara canis</name>
    <name type="common">Canine roundworm</name>
    <dbReference type="NCBI Taxonomy" id="6265"/>
    <lineage>
        <taxon>Eukaryota</taxon>
        <taxon>Metazoa</taxon>
        <taxon>Ecdysozoa</taxon>
        <taxon>Nematoda</taxon>
        <taxon>Chromadorea</taxon>
        <taxon>Rhabditida</taxon>
        <taxon>Spirurina</taxon>
        <taxon>Ascaridomorpha</taxon>
        <taxon>Ascaridoidea</taxon>
        <taxon>Toxocaridae</taxon>
        <taxon>Toxocara</taxon>
    </lineage>
</organism>
<dbReference type="OMA" id="YCFVSNT"/>
<dbReference type="STRING" id="6265.A0A0B2VB60"/>
<comment type="caution">
    <text evidence="12">Lacks conserved residue(s) required for the propagation of feature annotation.</text>
</comment>
<dbReference type="InterPro" id="IPR000990">
    <property type="entry name" value="Innexin"/>
</dbReference>
<evidence type="ECO:0000256" key="6">
    <source>
        <dbReference type="ARBA" id="ARBA00022868"/>
    </source>
</evidence>
<dbReference type="OrthoDB" id="5867527at2759"/>
<feature type="transmembrane region" description="Helical" evidence="12">
    <location>
        <begin position="218"/>
        <end position="246"/>
    </location>
</feature>
<dbReference type="PANTHER" id="PTHR11893">
    <property type="entry name" value="INNEXIN"/>
    <property type="match status" value="1"/>
</dbReference>
<name>A0A0B2VB60_TOXCA</name>
<comment type="similarity">
    <text evidence="12">Belongs to the pannexin family.</text>
</comment>
<evidence type="ECO:0000313" key="14">
    <source>
        <dbReference type="Proteomes" id="UP000031036"/>
    </source>
</evidence>
<dbReference type="GO" id="GO:0005921">
    <property type="term" value="C:gap junction"/>
    <property type="evidence" value="ECO:0007669"/>
    <property type="project" value="UniProtKB-SubCell"/>
</dbReference>
<feature type="transmembrane region" description="Helical" evidence="12">
    <location>
        <begin position="106"/>
        <end position="125"/>
    </location>
</feature>
<evidence type="ECO:0000256" key="8">
    <source>
        <dbReference type="ARBA" id="ARBA00022989"/>
    </source>
</evidence>
<gene>
    <name evidence="13" type="primary">inx-16</name>
    <name evidence="12" type="synonym">inx</name>
    <name evidence="13" type="ORF">Tcan_06337</name>
</gene>
<evidence type="ECO:0000256" key="10">
    <source>
        <dbReference type="ARBA" id="ARBA00023136"/>
    </source>
</evidence>
<dbReference type="Proteomes" id="UP000031036">
    <property type="component" value="Unassembled WGS sequence"/>
</dbReference>
<dbReference type="AlphaFoldDB" id="A0A0B2VB60"/>
<comment type="subcellular location">
    <subcellularLocation>
        <location evidence="1">Cell junction</location>
        <location evidence="1">Gap junction</location>
    </subcellularLocation>
    <subcellularLocation>
        <location evidence="2 12">Cell membrane</location>
        <topology evidence="2 12">Multi-pass membrane protein</topology>
    </subcellularLocation>
</comment>
<evidence type="ECO:0000256" key="7">
    <source>
        <dbReference type="ARBA" id="ARBA00022949"/>
    </source>
</evidence>
<dbReference type="GO" id="GO:0005243">
    <property type="term" value="F:gap junction channel activity"/>
    <property type="evidence" value="ECO:0007669"/>
    <property type="project" value="TreeGrafter"/>
</dbReference>
<comment type="caution">
    <text evidence="13">The sequence shown here is derived from an EMBL/GenBank/DDBJ whole genome shotgun (WGS) entry which is preliminary data.</text>
</comment>
<reference evidence="13 14" key="1">
    <citation type="submission" date="2014-11" db="EMBL/GenBank/DDBJ databases">
        <title>Genetic blueprint of the zoonotic pathogen Toxocara canis.</title>
        <authorList>
            <person name="Zhu X.-Q."/>
            <person name="Korhonen P.K."/>
            <person name="Cai H."/>
            <person name="Young N.D."/>
            <person name="Nejsum P."/>
            <person name="von Samson-Himmelstjerna G."/>
            <person name="Boag P.R."/>
            <person name="Tan P."/>
            <person name="Li Q."/>
            <person name="Min J."/>
            <person name="Yang Y."/>
            <person name="Wang X."/>
            <person name="Fang X."/>
            <person name="Hall R.S."/>
            <person name="Hofmann A."/>
            <person name="Sternberg P.W."/>
            <person name="Jex A.R."/>
            <person name="Gasser R.B."/>
        </authorList>
    </citation>
    <scope>NUCLEOTIDE SEQUENCE [LARGE SCALE GENOMIC DNA]</scope>
    <source>
        <strain evidence="13">PN_DK_2014</strain>
    </source>
</reference>
<evidence type="ECO:0000256" key="3">
    <source>
        <dbReference type="ARBA" id="ARBA00022448"/>
    </source>
</evidence>
<evidence type="ECO:0000256" key="9">
    <source>
        <dbReference type="ARBA" id="ARBA00023065"/>
    </source>
</evidence>
<keyword evidence="7" id="KW-0965">Cell junction</keyword>
<dbReference type="Pfam" id="PF00876">
    <property type="entry name" value="Innexin"/>
    <property type="match status" value="2"/>
</dbReference>
<evidence type="ECO:0000313" key="13">
    <source>
        <dbReference type="EMBL" id="KHN78220.1"/>
    </source>
</evidence>
<protein>
    <recommendedName>
        <fullName evidence="12">Innexin</fullName>
    </recommendedName>
</protein>
<evidence type="ECO:0000256" key="2">
    <source>
        <dbReference type="ARBA" id="ARBA00004651"/>
    </source>
</evidence>
<keyword evidence="8 12" id="KW-1133">Transmembrane helix</keyword>
<keyword evidence="3 12" id="KW-0813">Transport</keyword>
<evidence type="ECO:0000256" key="5">
    <source>
        <dbReference type="ARBA" id="ARBA00022692"/>
    </source>
</evidence>
<keyword evidence="10 12" id="KW-0472">Membrane</keyword>
<keyword evidence="6" id="KW-0303">Gap junction</keyword>